<evidence type="ECO:0000256" key="1">
    <source>
        <dbReference type="ARBA" id="ARBA00023157"/>
    </source>
</evidence>
<feature type="chain" id="PRO_5014360789" description="SRCR domain-containing protein" evidence="3">
    <location>
        <begin position="24"/>
        <end position="441"/>
    </location>
</feature>
<dbReference type="GO" id="GO:0030036">
    <property type="term" value="P:actin cytoskeleton organization"/>
    <property type="evidence" value="ECO:0000318"/>
    <property type="project" value="GO_Central"/>
</dbReference>
<protein>
    <recommendedName>
        <fullName evidence="4">SRCR domain-containing protein</fullName>
    </recommendedName>
</protein>
<dbReference type="Gramene" id="PNW77967">
    <property type="protein sequence ID" value="PNW77967"/>
    <property type="gene ID" value="CHLRE_10g458850v5"/>
</dbReference>
<keyword evidence="1" id="KW-1015">Disulfide bond</keyword>
<dbReference type="AlphaFoldDB" id="A0A2K3DBQ4"/>
<dbReference type="ExpressionAtlas" id="A0A2K3DBQ4">
    <property type="expression patterns" value="baseline and differential"/>
</dbReference>
<keyword evidence="6" id="KW-1185">Reference proteome</keyword>
<dbReference type="InterPro" id="IPR036772">
    <property type="entry name" value="SRCR-like_dom_sf"/>
</dbReference>
<feature type="region of interest" description="Disordered" evidence="2">
    <location>
        <begin position="248"/>
        <end position="284"/>
    </location>
</feature>
<dbReference type="OMA" id="ANTSCHQ"/>
<dbReference type="OrthoDB" id="535306at2759"/>
<keyword evidence="3" id="KW-0732">Signal</keyword>
<evidence type="ECO:0000256" key="2">
    <source>
        <dbReference type="SAM" id="MobiDB-lite"/>
    </source>
</evidence>
<reference evidence="5 6" key="1">
    <citation type="journal article" date="2007" name="Science">
        <title>The Chlamydomonas genome reveals the evolution of key animal and plant functions.</title>
        <authorList>
            <person name="Merchant S.S."/>
            <person name="Prochnik S.E."/>
            <person name="Vallon O."/>
            <person name="Harris E.H."/>
            <person name="Karpowicz S.J."/>
            <person name="Witman G.B."/>
            <person name="Terry A."/>
            <person name="Salamov A."/>
            <person name="Fritz-Laylin L.K."/>
            <person name="Marechal-Drouard L."/>
            <person name="Marshall W.F."/>
            <person name="Qu L.H."/>
            <person name="Nelson D.R."/>
            <person name="Sanderfoot A.A."/>
            <person name="Spalding M.H."/>
            <person name="Kapitonov V.V."/>
            <person name="Ren Q."/>
            <person name="Ferris P."/>
            <person name="Lindquist E."/>
            <person name="Shapiro H."/>
            <person name="Lucas S.M."/>
            <person name="Grimwood J."/>
            <person name="Schmutz J."/>
            <person name="Cardol P."/>
            <person name="Cerutti H."/>
            <person name="Chanfreau G."/>
            <person name="Chen C.L."/>
            <person name="Cognat V."/>
            <person name="Croft M.T."/>
            <person name="Dent R."/>
            <person name="Dutcher S."/>
            <person name="Fernandez E."/>
            <person name="Fukuzawa H."/>
            <person name="Gonzalez-Ballester D."/>
            <person name="Gonzalez-Halphen D."/>
            <person name="Hallmann A."/>
            <person name="Hanikenne M."/>
            <person name="Hippler M."/>
            <person name="Inwood W."/>
            <person name="Jabbari K."/>
            <person name="Kalanon M."/>
            <person name="Kuras R."/>
            <person name="Lefebvre P.A."/>
            <person name="Lemaire S.D."/>
            <person name="Lobanov A.V."/>
            <person name="Lohr M."/>
            <person name="Manuell A."/>
            <person name="Meier I."/>
            <person name="Mets L."/>
            <person name="Mittag M."/>
            <person name="Mittelmeier T."/>
            <person name="Moroney J.V."/>
            <person name="Moseley J."/>
            <person name="Napoli C."/>
            <person name="Nedelcu A.M."/>
            <person name="Niyogi K."/>
            <person name="Novoselov S.V."/>
            <person name="Paulsen I.T."/>
            <person name="Pazour G."/>
            <person name="Purton S."/>
            <person name="Ral J.P."/>
            <person name="Riano-Pachon D.M."/>
            <person name="Riekhof W."/>
            <person name="Rymarquis L."/>
            <person name="Schroda M."/>
            <person name="Stern D."/>
            <person name="Umen J."/>
            <person name="Willows R."/>
            <person name="Wilson N."/>
            <person name="Zimmer S.L."/>
            <person name="Allmer J."/>
            <person name="Balk J."/>
            <person name="Bisova K."/>
            <person name="Chen C.J."/>
            <person name="Elias M."/>
            <person name="Gendler K."/>
            <person name="Hauser C."/>
            <person name="Lamb M.R."/>
            <person name="Ledford H."/>
            <person name="Long J.C."/>
            <person name="Minagawa J."/>
            <person name="Page M.D."/>
            <person name="Pan J."/>
            <person name="Pootakham W."/>
            <person name="Roje S."/>
            <person name="Rose A."/>
            <person name="Stahlberg E."/>
            <person name="Terauchi A.M."/>
            <person name="Yang P."/>
            <person name="Ball S."/>
            <person name="Bowler C."/>
            <person name="Dieckmann C.L."/>
            <person name="Gladyshev V.N."/>
            <person name="Green P."/>
            <person name="Jorgensen R."/>
            <person name="Mayfield S."/>
            <person name="Mueller-Roeber B."/>
            <person name="Rajamani S."/>
            <person name="Sayre R.T."/>
            <person name="Brokstein P."/>
            <person name="Dubchak I."/>
            <person name="Goodstein D."/>
            <person name="Hornick L."/>
            <person name="Huang Y.W."/>
            <person name="Jhaveri J."/>
            <person name="Luo Y."/>
            <person name="Martinez D."/>
            <person name="Ngau W.C."/>
            <person name="Otillar B."/>
            <person name="Poliakov A."/>
            <person name="Porter A."/>
            <person name="Szajkowski L."/>
            <person name="Werner G."/>
            <person name="Zhou K."/>
            <person name="Grigoriev I.V."/>
            <person name="Rokhsar D.S."/>
            <person name="Grossman A.R."/>
        </authorList>
    </citation>
    <scope>NUCLEOTIDE SEQUENCE [LARGE SCALE GENOMIC DNA]</scope>
    <source>
        <strain evidence="6">CC-503</strain>
    </source>
</reference>
<dbReference type="InterPro" id="IPR001190">
    <property type="entry name" value="SRCR"/>
</dbReference>
<feature type="signal peptide" evidence="3">
    <location>
        <begin position="1"/>
        <end position="23"/>
    </location>
</feature>
<feature type="domain" description="SRCR" evidence="4">
    <location>
        <begin position="90"/>
        <end position="246"/>
    </location>
</feature>
<feature type="region of interest" description="Disordered" evidence="2">
    <location>
        <begin position="25"/>
        <end position="103"/>
    </location>
</feature>
<dbReference type="RefSeq" id="XP_042920512.1">
    <property type="nucleotide sequence ID" value="XM_043067115.1"/>
</dbReference>
<organism evidence="5 6">
    <name type="scientific">Chlamydomonas reinhardtii</name>
    <name type="common">Chlamydomonas smithii</name>
    <dbReference type="NCBI Taxonomy" id="3055"/>
    <lineage>
        <taxon>Eukaryota</taxon>
        <taxon>Viridiplantae</taxon>
        <taxon>Chlorophyta</taxon>
        <taxon>core chlorophytes</taxon>
        <taxon>Chlorophyceae</taxon>
        <taxon>CS clade</taxon>
        <taxon>Chlamydomonadales</taxon>
        <taxon>Chlamydomonadaceae</taxon>
        <taxon>Chlamydomonas</taxon>
    </lineage>
</organism>
<gene>
    <name evidence="5" type="ORF">CHLRE_10g458850v5</name>
</gene>
<dbReference type="KEGG" id="cre:CHLRE_10g458850v5"/>
<dbReference type="EMBL" id="CM008971">
    <property type="protein sequence ID" value="PNW77967.1"/>
    <property type="molecule type" value="Genomic_DNA"/>
</dbReference>
<dbReference type="PROSITE" id="PS50287">
    <property type="entry name" value="SRCR_2"/>
    <property type="match status" value="1"/>
</dbReference>
<dbReference type="GO" id="GO:0016020">
    <property type="term" value="C:membrane"/>
    <property type="evidence" value="ECO:0007669"/>
    <property type="project" value="InterPro"/>
</dbReference>
<dbReference type="InParanoid" id="A0A2K3DBQ4"/>
<sequence length="441" mass="47453">MRRELVCALFVAIILGLYQEAEARPRSTLLPPGKRTSSRKSPPPRRAPPPQVAAVPESPSPPAPKPSPRSQAQPKQNPPPVVLPREGNGIRLVGGGGSGPRGRLEVSSKDGWLNEYEEGAVAWRPVCNMFGIDDSDAQVMCELLGYTYGRLYYDDEVNRRPPNDTATEYDLPIENLDCSPNHAPPTSEIDATSGARRLLSRRALRSGAIYTGKVDIPAEASWRCTFALRTEKSCDYTGPLVGVECSFQEFPPAPPPPPSPPSPPDAPPSRRALLRTYGSGPNTYEPLESNLCAPPAEDAEDPEAAALEYEICTGSTRADLMLAESSGSEVMAALCAIDEDEELAILVADTVCKQMADYSGEKGSSGYLSTVLPSLQIPEADPSTDALPPVFQASTYANKWVTITGGQPDATYPALQQMDYTVGDSCASGRLFAFRCTYRST</sequence>
<dbReference type="GeneID" id="5723948"/>
<accession>A0A2K3DBQ4</accession>
<dbReference type="PaxDb" id="3055-EDP07885"/>
<name>A0A2K3DBQ4_CHLRE</name>
<dbReference type="Proteomes" id="UP000006906">
    <property type="component" value="Chromosome 10"/>
</dbReference>
<proteinExistence type="predicted"/>
<evidence type="ECO:0000313" key="6">
    <source>
        <dbReference type="Proteomes" id="UP000006906"/>
    </source>
</evidence>
<evidence type="ECO:0000256" key="3">
    <source>
        <dbReference type="SAM" id="SignalP"/>
    </source>
</evidence>
<feature type="compositionally biased region" description="Pro residues" evidence="2">
    <location>
        <begin position="58"/>
        <end position="67"/>
    </location>
</feature>
<feature type="compositionally biased region" description="Pro residues" evidence="2">
    <location>
        <begin position="251"/>
        <end position="267"/>
    </location>
</feature>
<evidence type="ECO:0000313" key="5">
    <source>
        <dbReference type="EMBL" id="PNW77967.1"/>
    </source>
</evidence>
<dbReference type="Gene3D" id="3.10.250.10">
    <property type="entry name" value="SRCR-like domain"/>
    <property type="match status" value="1"/>
</dbReference>
<evidence type="ECO:0000259" key="4">
    <source>
        <dbReference type="PROSITE" id="PS50287"/>
    </source>
</evidence>